<feature type="compositionally biased region" description="Polar residues" evidence="2">
    <location>
        <begin position="514"/>
        <end position="523"/>
    </location>
</feature>
<sequence>MPSKKQYDLVQNDEYDTRIPLHSEEAFNHGITFQAKYIGTLDVPKPSSRLEIVAAMRRIRYEFKAKGIKKKKVAIEISVEGVRVTLRKKKKKKQWLDEGSMVLMQHPIYRIFYVSHDSQDLKIFSYIARDSSNVFKCSVFKSNKKSQAMRVVRTVGQAFDVCHKLSINSPEEEHSEKDSTLEKNKKVSDNFSDHLSFDEMGADESNSNLDVVSGMTSSPLPVQRPMRLDIMTPPQNNNHQRKSPMAGETYSSPLSEPLKPLDVSGSGLPSAGTPLGAHHELQLLREQLDQQTQQTQAAVAQVHLLRDQLAAETAARLEAQARIHQLLVHNKELLDHISSLVQHLQEQERLQGNQVTSVPQHMMCDMPTVGPMYLSDMTGSQYLHPQSLSGSYYNLGLVQQQPQMDFIQRLRAYYSPMSQGMFGTSGNRASGAASFPGTPVMPHRAPQTPPESRAEMKDDHFIRPLDADCDDQQTQPSHSSGAAARLSTDLNSLRLQDARPSFIQRSTSEKVPNRSELMSQVQRTAWARHTTK</sequence>
<feature type="compositionally biased region" description="Basic and acidic residues" evidence="2">
    <location>
        <begin position="452"/>
        <end position="466"/>
    </location>
</feature>
<dbReference type="EnsemblMetazoa" id="XM_014406194.2">
    <property type="protein sequence ID" value="XP_014261680.1"/>
    <property type="gene ID" value="LOC106673851"/>
</dbReference>
<dbReference type="SUPFAM" id="SSF50729">
    <property type="entry name" value="PH domain-like"/>
    <property type="match status" value="1"/>
</dbReference>
<evidence type="ECO:0000256" key="2">
    <source>
        <dbReference type="SAM" id="MobiDB-lite"/>
    </source>
</evidence>
<dbReference type="RefSeq" id="XP_014261680.1">
    <property type="nucleotide sequence ID" value="XM_014406194.2"/>
</dbReference>
<dbReference type="InterPro" id="IPR051133">
    <property type="entry name" value="Adapter_Engulfment-Domain"/>
</dbReference>
<keyword evidence="5" id="KW-1185">Reference proteome</keyword>
<dbReference type="Pfam" id="PF00640">
    <property type="entry name" value="PID"/>
    <property type="match status" value="1"/>
</dbReference>
<dbReference type="CDD" id="cd01270">
    <property type="entry name" value="PTB_CAPON-like"/>
    <property type="match status" value="1"/>
</dbReference>
<dbReference type="AlphaFoldDB" id="A0A8I6S917"/>
<dbReference type="SMART" id="SM00462">
    <property type="entry name" value="PTB"/>
    <property type="match status" value="1"/>
</dbReference>
<dbReference type="KEGG" id="clec:106673851"/>
<reference evidence="4" key="1">
    <citation type="submission" date="2022-01" db="UniProtKB">
        <authorList>
            <consortium name="EnsemblMetazoa"/>
        </authorList>
    </citation>
    <scope>IDENTIFICATION</scope>
</reference>
<keyword evidence="1" id="KW-0175">Coiled coil</keyword>
<dbReference type="InterPro" id="IPR011993">
    <property type="entry name" value="PH-like_dom_sf"/>
</dbReference>
<dbReference type="GeneID" id="106673851"/>
<feature type="domain" description="PID" evidence="3">
    <location>
        <begin position="30"/>
        <end position="171"/>
    </location>
</feature>
<feature type="region of interest" description="Disordered" evidence="2">
    <location>
        <begin position="426"/>
        <end position="532"/>
    </location>
</feature>
<dbReference type="PANTHER" id="PTHR11232:SF17">
    <property type="entry name" value="CAPON-LIKE PROTEIN"/>
    <property type="match status" value="1"/>
</dbReference>
<dbReference type="OrthoDB" id="10030336at2759"/>
<evidence type="ECO:0000313" key="5">
    <source>
        <dbReference type="Proteomes" id="UP000494040"/>
    </source>
</evidence>
<dbReference type="Gene3D" id="2.30.29.30">
    <property type="entry name" value="Pleckstrin-homology domain (PH domain)/Phosphotyrosine-binding domain (PTB)"/>
    <property type="match status" value="1"/>
</dbReference>
<dbReference type="Proteomes" id="UP000494040">
    <property type="component" value="Unassembled WGS sequence"/>
</dbReference>
<protein>
    <recommendedName>
        <fullName evidence="3">PID domain-containing protein</fullName>
    </recommendedName>
</protein>
<evidence type="ECO:0000313" key="4">
    <source>
        <dbReference type="EnsemblMetazoa" id="XP_014261680.1"/>
    </source>
</evidence>
<dbReference type="PROSITE" id="PS01179">
    <property type="entry name" value="PID"/>
    <property type="match status" value="1"/>
</dbReference>
<dbReference type="FunFam" id="2.30.29.30:FF:000124">
    <property type="entry name" value="carboxyl-terminal PDZ ligand of neuronal nitric oxide synthase protein-like"/>
    <property type="match status" value="1"/>
</dbReference>
<dbReference type="GO" id="GO:0050998">
    <property type="term" value="F:nitric-oxide synthase binding"/>
    <property type="evidence" value="ECO:0007669"/>
    <property type="project" value="TreeGrafter"/>
</dbReference>
<accession>A0A8I6S917</accession>
<feature type="region of interest" description="Disordered" evidence="2">
    <location>
        <begin position="232"/>
        <end position="251"/>
    </location>
</feature>
<proteinExistence type="predicted"/>
<dbReference type="InterPro" id="IPR006020">
    <property type="entry name" value="PTB/PI_dom"/>
</dbReference>
<name>A0A8I6S917_CIMLE</name>
<evidence type="ECO:0000256" key="1">
    <source>
        <dbReference type="ARBA" id="ARBA00023054"/>
    </source>
</evidence>
<evidence type="ECO:0000259" key="3">
    <source>
        <dbReference type="PROSITE" id="PS01179"/>
    </source>
</evidence>
<organism evidence="4 5">
    <name type="scientific">Cimex lectularius</name>
    <name type="common">Bed bug</name>
    <name type="synonym">Acanthia lectularia</name>
    <dbReference type="NCBI Taxonomy" id="79782"/>
    <lineage>
        <taxon>Eukaryota</taxon>
        <taxon>Metazoa</taxon>
        <taxon>Ecdysozoa</taxon>
        <taxon>Arthropoda</taxon>
        <taxon>Hexapoda</taxon>
        <taxon>Insecta</taxon>
        <taxon>Pterygota</taxon>
        <taxon>Neoptera</taxon>
        <taxon>Paraneoptera</taxon>
        <taxon>Hemiptera</taxon>
        <taxon>Heteroptera</taxon>
        <taxon>Panheteroptera</taxon>
        <taxon>Cimicomorpha</taxon>
        <taxon>Cimicidae</taxon>
        <taxon>Cimex</taxon>
    </lineage>
</organism>
<dbReference type="PANTHER" id="PTHR11232">
    <property type="entry name" value="PHOSPHOTYROSINE INTERACTION DOMAIN-CONTAINING FAMILY MEMBER"/>
    <property type="match status" value="1"/>
</dbReference>